<evidence type="ECO:0000313" key="2">
    <source>
        <dbReference type="EMBL" id="EPT03008.1"/>
    </source>
</evidence>
<dbReference type="HOGENOM" id="CLU_010103_1_1_1"/>
<dbReference type="AlphaFoldDB" id="S8EEP0"/>
<protein>
    <submittedName>
        <fullName evidence="2">Uncharacterized protein</fullName>
    </submittedName>
</protein>
<dbReference type="EMBL" id="KE504132">
    <property type="protein sequence ID" value="EPT03008.1"/>
    <property type="molecule type" value="Genomic_DNA"/>
</dbReference>
<dbReference type="OrthoDB" id="2684236at2759"/>
<evidence type="ECO:0000313" key="3">
    <source>
        <dbReference type="Proteomes" id="UP000015241"/>
    </source>
</evidence>
<keyword evidence="3" id="KW-1185">Reference proteome</keyword>
<feature type="region of interest" description="Disordered" evidence="1">
    <location>
        <begin position="1"/>
        <end position="26"/>
    </location>
</feature>
<dbReference type="PANTHER" id="PTHR34365">
    <property type="entry name" value="ENOLASE (DUF1399)"/>
    <property type="match status" value="1"/>
</dbReference>
<accession>S8EEP0</accession>
<dbReference type="eggNOG" id="ENOG502QRQZ">
    <property type="taxonomic scope" value="Eukaryota"/>
</dbReference>
<dbReference type="PANTHER" id="PTHR34365:SF7">
    <property type="entry name" value="GLYCINE-RICH DOMAIN-CONTAINING PROTEIN 1"/>
    <property type="match status" value="1"/>
</dbReference>
<evidence type="ECO:0000256" key="1">
    <source>
        <dbReference type="SAM" id="MobiDB-lite"/>
    </source>
</evidence>
<gene>
    <name evidence="2" type="ORF">FOMPIDRAFT_97934</name>
</gene>
<name>S8EEP0_FOMSC</name>
<dbReference type="STRING" id="743788.S8EEP0"/>
<reference evidence="2 3" key="1">
    <citation type="journal article" date="2012" name="Science">
        <title>The Paleozoic origin of enzymatic lignin decomposition reconstructed from 31 fungal genomes.</title>
        <authorList>
            <person name="Floudas D."/>
            <person name="Binder M."/>
            <person name="Riley R."/>
            <person name="Barry K."/>
            <person name="Blanchette R.A."/>
            <person name="Henrissat B."/>
            <person name="Martinez A.T."/>
            <person name="Otillar R."/>
            <person name="Spatafora J.W."/>
            <person name="Yadav J.S."/>
            <person name="Aerts A."/>
            <person name="Benoit I."/>
            <person name="Boyd A."/>
            <person name="Carlson A."/>
            <person name="Copeland A."/>
            <person name="Coutinho P.M."/>
            <person name="de Vries R.P."/>
            <person name="Ferreira P."/>
            <person name="Findley K."/>
            <person name="Foster B."/>
            <person name="Gaskell J."/>
            <person name="Glotzer D."/>
            <person name="Gorecki P."/>
            <person name="Heitman J."/>
            <person name="Hesse C."/>
            <person name="Hori C."/>
            <person name="Igarashi K."/>
            <person name="Jurgens J.A."/>
            <person name="Kallen N."/>
            <person name="Kersten P."/>
            <person name="Kohler A."/>
            <person name="Kuees U."/>
            <person name="Kumar T.K.A."/>
            <person name="Kuo A."/>
            <person name="LaButti K."/>
            <person name="Larrondo L.F."/>
            <person name="Lindquist E."/>
            <person name="Ling A."/>
            <person name="Lombard V."/>
            <person name="Lucas S."/>
            <person name="Lundell T."/>
            <person name="Martin R."/>
            <person name="McLaughlin D.J."/>
            <person name="Morgenstern I."/>
            <person name="Morin E."/>
            <person name="Murat C."/>
            <person name="Nagy L.G."/>
            <person name="Nolan M."/>
            <person name="Ohm R.A."/>
            <person name="Patyshakuliyeva A."/>
            <person name="Rokas A."/>
            <person name="Ruiz-Duenas F.J."/>
            <person name="Sabat G."/>
            <person name="Salamov A."/>
            <person name="Samejima M."/>
            <person name="Schmutz J."/>
            <person name="Slot J.C."/>
            <person name="St John F."/>
            <person name="Stenlid J."/>
            <person name="Sun H."/>
            <person name="Sun S."/>
            <person name="Syed K."/>
            <person name="Tsang A."/>
            <person name="Wiebenga A."/>
            <person name="Young D."/>
            <person name="Pisabarro A."/>
            <person name="Eastwood D.C."/>
            <person name="Martin F."/>
            <person name="Cullen D."/>
            <person name="Grigoriev I.V."/>
            <person name="Hibbett D.S."/>
        </authorList>
    </citation>
    <scope>NUCLEOTIDE SEQUENCE</scope>
    <source>
        <strain evidence="3">FP-58527</strain>
    </source>
</reference>
<sequence length="647" mass="73004">MTKLQASVDDKPSDPPPPPEHTSGFPPAFLIGPHTLTSPLVGFEYARAHLRLLGAFAALKQRVVSCADEELPPLARDLGNTPEVPRRWAWFLCLAVDRFHCWVQKVKYDPDDSLVKKLNRWVREAKHELNVLSWVKSDAPPLDVLMVWHAYMLNPSWYAEDCARLPILQTLQKLDDRLLPAVVVMGDPLEYKPTEERKHSWLSSTGTPFDPIEALTKPSSHNVICPKCGKRNAAEYLTPDGTGYAQQGFKWPCSRCKYIITKTSLAMDKLAQDLVKEHDEADAPLDTYLPGTLRDPMNALNTERAASIKKRLVRDPRVCQLEGCKGSAWCTSIKDSFDYSITNVNEYMRSVAGTKRLTVLKRMLDRILSAYTDDLPFSIDLVGAVMRQGSFTSKMHDFGWTAPGYFDDPVDEIVLVHSITRYHAFLDMLSASPASFFVPTLDIDLMWHTHQLTAGRYAEDCMTYVGRYVDHDDKVEENRLANAFDLTCKAWQSRFKVSYSYCGCPLPGDSIGDKLSRLTHKVFSSSSRAQTHSALSPPGHPAIAPATHASEHNTIHVRPDNPKLAAKLARKRRARERKMDQRRARDLRRVQRGELDREQYRRGEAHYAAFLTPVPFISPVMIGSCVSVGHAQCAAVSRARRRCRSEC</sequence>
<dbReference type="Proteomes" id="UP000015241">
    <property type="component" value="Unassembled WGS sequence"/>
</dbReference>
<dbReference type="InParanoid" id="S8EEP0"/>
<dbReference type="Pfam" id="PF07173">
    <property type="entry name" value="GRDP-like"/>
    <property type="match status" value="1"/>
</dbReference>
<proteinExistence type="predicted"/>
<dbReference type="InterPro" id="IPR009836">
    <property type="entry name" value="GRDP-like"/>
</dbReference>
<feature type="region of interest" description="Disordered" evidence="1">
    <location>
        <begin position="528"/>
        <end position="554"/>
    </location>
</feature>
<organism evidence="2 3">
    <name type="scientific">Fomitopsis schrenkii</name>
    <name type="common">Brown rot fungus</name>
    <dbReference type="NCBI Taxonomy" id="2126942"/>
    <lineage>
        <taxon>Eukaryota</taxon>
        <taxon>Fungi</taxon>
        <taxon>Dikarya</taxon>
        <taxon>Basidiomycota</taxon>
        <taxon>Agaricomycotina</taxon>
        <taxon>Agaricomycetes</taxon>
        <taxon>Polyporales</taxon>
        <taxon>Fomitopsis</taxon>
    </lineage>
</organism>